<protein>
    <submittedName>
        <fullName evidence="2">Uncharacterized protein</fullName>
    </submittedName>
</protein>
<comment type="caution">
    <text evidence="2">The sequence shown here is derived from an EMBL/GenBank/DDBJ whole genome shotgun (WGS) entry which is preliminary data.</text>
</comment>
<gene>
    <name evidence="2" type="ORF">A7J15_01440</name>
</gene>
<accession>A0A1B9NGN5</accession>
<dbReference type="EMBL" id="LXMD01000012">
    <property type="protein sequence ID" value="OCG75740.1"/>
    <property type="molecule type" value="Genomic_DNA"/>
</dbReference>
<dbReference type="OrthoDB" id="32458at2"/>
<dbReference type="Proteomes" id="UP000093355">
    <property type="component" value="Unassembled WGS sequence"/>
</dbReference>
<sequence>MATSEGLTAEEREAIKETAKERRRPKKNDAEALAQAIADMPEGDRAIAERVRALVTEHAPELAASTWYGMPAWKNAKGKVVVFFQAAAKFKARYATIGFDEAAAIDEGTMWPVSFAVTELTAADEDLLAALIRKAVS</sequence>
<evidence type="ECO:0000313" key="3">
    <source>
        <dbReference type="Proteomes" id="UP000093355"/>
    </source>
</evidence>
<evidence type="ECO:0000256" key="1">
    <source>
        <dbReference type="SAM" id="MobiDB-lite"/>
    </source>
</evidence>
<reference evidence="2 3" key="1">
    <citation type="submission" date="2016-05" db="EMBL/GenBank/DDBJ databases">
        <authorList>
            <person name="Lavstsen T."/>
            <person name="Jespersen J.S."/>
        </authorList>
    </citation>
    <scope>NUCLEOTIDE SEQUENCE [LARGE SCALE GENOMIC DNA]</scope>
    <source>
        <strain evidence="2 3">YLB-01</strain>
    </source>
</reference>
<dbReference type="AlphaFoldDB" id="A0A1B9NGN5"/>
<dbReference type="Gene3D" id="3.90.1150.200">
    <property type="match status" value="1"/>
</dbReference>
<keyword evidence="3" id="KW-1185">Reference proteome</keyword>
<proteinExistence type="predicted"/>
<evidence type="ECO:0000313" key="2">
    <source>
        <dbReference type="EMBL" id="OCG75740.1"/>
    </source>
</evidence>
<name>A0A1B9NGN5_9MICO</name>
<organism evidence="2 3">
    <name type="scientific">Microbacterium sediminis</name>
    <dbReference type="NCBI Taxonomy" id="904291"/>
    <lineage>
        <taxon>Bacteria</taxon>
        <taxon>Bacillati</taxon>
        <taxon>Actinomycetota</taxon>
        <taxon>Actinomycetes</taxon>
        <taxon>Micrococcales</taxon>
        <taxon>Microbacteriaceae</taxon>
        <taxon>Microbacterium</taxon>
    </lineage>
</organism>
<feature type="compositionally biased region" description="Basic and acidic residues" evidence="1">
    <location>
        <begin position="9"/>
        <end position="20"/>
    </location>
</feature>
<feature type="region of interest" description="Disordered" evidence="1">
    <location>
        <begin position="1"/>
        <end position="30"/>
    </location>
</feature>
<dbReference type="SUPFAM" id="SSF159888">
    <property type="entry name" value="YdhG-like"/>
    <property type="match status" value="1"/>
</dbReference>
<dbReference type="RefSeq" id="WP_067023269.1">
    <property type="nucleotide sequence ID" value="NZ_CP038256.1"/>
</dbReference>
<dbReference type="Pfam" id="PF08818">
    <property type="entry name" value="DUF1801"/>
    <property type="match status" value="1"/>
</dbReference>
<dbReference type="InterPro" id="IPR014922">
    <property type="entry name" value="YdhG-like"/>
</dbReference>
<dbReference type="STRING" id="904291.A7J15_01440"/>